<dbReference type="GO" id="GO:0009737">
    <property type="term" value="P:response to abscisic acid"/>
    <property type="evidence" value="ECO:0007669"/>
    <property type="project" value="UniProtKB-ARBA"/>
</dbReference>
<dbReference type="FunFam" id="1.10.510.10:FF:000343">
    <property type="entry name" value="Cysteine-rich receptor-like protein kinase 28"/>
    <property type="match status" value="1"/>
</dbReference>
<keyword evidence="3" id="KW-0597">Phosphoprotein</keyword>
<evidence type="ECO:0000256" key="13">
    <source>
        <dbReference type="ARBA" id="ARBA00023170"/>
    </source>
</evidence>
<dbReference type="GO" id="GO:0005886">
    <property type="term" value="C:plasma membrane"/>
    <property type="evidence" value="ECO:0007669"/>
    <property type="project" value="TreeGrafter"/>
</dbReference>
<keyword evidence="5" id="KW-0812">Transmembrane</keyword>
<evidence type="ECO:0000256" key="4">
    <source>
        <dbReference type="ARBA" id="ARBA00022679"/>
    </source>
</evidence>
<evidence type="ECO:0000313" key="18">
    <source>
        <dbReference type="EMBL" id="KAJ9563260.1"/>
    </source>
</evidence>
<evidence type="ECO:0000256" key="8">
    <source>
        <dbReference type="ARBA" id="ARBA00022741"/>
    </source>
</evidence>
<dbReference type="PROSITE" id="PS00107">
    <property type="entry name" value="PROTEIN_KINASE_ATP"/>
    <property type="match status" value="1"/>
</dbReference>
<evidence type="ECO:0000256" key="14">
    <source>
        <dbReference type="ARBA" id="ARBA00023180"/>
    </source>
</evidence>
<dbReference type="AlphaFoldDB" id="A0AA38TYG4"/>
<evidence type="ECO:0000256" key="6">
    <source>
        <dbReference type="ARBA" id="ARBA00022729"/>
    </source>
</evidence>
<dbReference type="PROSITE" id="PS50011">
    <property type="entry name" value="PROTEIN_KINASE_DOM"/>
    <property type="match status" value="1"/>
</dbReference>
<dbReference type="GO" id="GO:0004674">
    <property type="term" value="F:protein serine/threonine kinase activity"/>
    <property type="evidence" value="ECO:0007669"/>
    <property type="project" value="UniProtKB-KW"/>
</dbReference>
<dbReference type="Pfam" id="PF07714">
    <property type="entry name" value="PK_Tyr_Ser-Thr"/>
    <property type="match status" value="1"/>
</dbReference>
<sequence>MDIGTLKSMQYDFSTVRAATNDFSENNKLGQGGFGAVYKGTLGDGDGQEVAVKRLGRDSGQGDIEFKNEVLLVAKLQHRNLVRLLGFTIEGRERLLIYEFLPNASLDHFIFHPIKRILLDWEKRYKIIKGVAKGLLYLHEDSRLRIIHRDMKASNVLLDEQMNPKIADFGMARLVNLEETHGNTNRIAGTRGYMAPEYVMHGQFSVKSDVYSFGVLVLEMVTGQKNQCFRNGEIIEDLLSFAWKGWKNGTTSNMIDPTLKTGSHSLHDILRCIHIGLLCVQENVSDRPTMGSIVLMLNGSSITLPRPLEPAFFMHSDIDPEVPLFHDYSSSTKSGKLLLWSTFVFICFINTTTVAQPGNFLSYDCVESVNFTRNGTYERNLAANSGFGFFHLSIGQGTDRVNSIALCRGDVEPAACRICLNDSIAKLREICPNQKEAIRYYDNYMLKYSNQTILRNTQIKVYVFLANSQNASDKDRFNSLLRPLMVQLRLDAAAGVLLCKFATGNTTGRISQRFMGFISVLQIYLSWSAVLAWRKQSMGLQIMEIIVEKWEEELFYLCVTSGGRIPGIGSTSVNPKVDMFHKREKKTKNSQ</sequence>
<dbReference type="EMBL" id="JARYMX010000002">
    <property type="protein sequence ID" value="KAJ9563260.1"/>
    <property type="molecule type" value="Genomic_DNA"/>
</dbReference>
<feature type="domain" description="Protein kinase" evidence="16">
    <location>
        <begin position="23"/>
        <end position="312"/>
    </location>
</feature>
<evidence type="ECO:0000256" key="2">
    <source>
        <dbReference type="ARBA" id="ARBA00022527"/>
    </source>
</evidence>
<comment type="caution">
    <text evidence="18">The sequence shown here is derived from an EMBL/GenBank/DDBJ whole genome shotgun (WGS) entry which is preliminary data.</text>
</comment>
<evidence type="ECO:0000256" key="9">
    <source>
        <dbReference type="ARBA" id="ARBA00022777"/>
    </source>
</evidence>
<dbReference type="InterPro" id="IPR011009">
    <property type="entry name" value="Kinase-like_dom_sf"/>
</dbReference>
<proteinExistence type="predicted"/>
<comment type="subcellular location">
    <subcellularLocation>
        <location evidence="1">Membrane</location>
        <topology evidence="1">Single-pass membrane protein</topology>
    </subcellularLocation>
</comment>
<dbReference type="PANTHER" id="PTHR27002">
    <property type="entry name" value="RECEPTOR-LIKE SERINE/THREONINE-PROTEIN KINASE SD1-8"/>
    <property type="match status" value="1"/>
</dbReference>
<evidence type="ECO:0000259" key="17">
    <source>
        <dbReference type="PROSITE" id="PS51473"/>
    </source>
</evidence>
<gene>
    <name evidence="18" type="ORF">OSB04_008420</name>
</gene>
<accession>A0AA38TYG4</accession>
<dbReference type="InterPro" id="IPR038408">
    <property type="entry name" value="GNK2_sf"/>
</dbReference>
<evidence type="ECO:0000256" key="12">
    <source>
        <dbReference type="ARBA" id="ARBA00023136"/>
    </source>
</evidence>
<dbReference type="FunFam" id="3.30.200.20:FF:000142">
    <property type="entry name" value="Cysteine-rich receptor-like protein kinase 10"/>
    <property type="match status" value="1"/>
</dbReference>
<dbReference type="CDD" id="cd23509">
    <property type="entry name" value="Gnk2-like"/>
    <property type="match status" value="1"/>
</dbReference>
<dbReference type="Gene3D" id="1.10.510.10">
    <property type="entry name" value="Transferase(Phosphotransferase) domain 1"/>
    <property type="match status" value="1"/>
</dbReference>
<keyword evidence="4" id="KW-0808">Transferase</keyword>
<evidence type="ECO:0000256" key="1">
    <source>
        <dbReference type="ARBA" id="ARBA00004167"/>
    </source>
</evidence>
<evidence type="ECO:0000259" key="16">
    <source>
        <dbReference type="PROSITE" id="PS50011"/>
    </source>
</evidence>
<reference evidence="18" key="1">
    <citation type="submission" date="2023-03" db="EMBL/GenBank/DDBJ databases">
        <title>Chromosome-scale reference genome and RAD-based genetic map of yellow starthistle (Centaurea solstitialis) reveal putative structural variation and QTLs associated with invader traits.</title>
        <authorList>
            <person name="Reatini B."/>
            <person name="Cang F.A."/>
            <person name="Jiang Q."/>
            <person name="Mckibben M.T.W."/>
            <person name="Barker M.S."/>
            <person name="Rieseberg L.H."/>
            <person name="Dlugosch K.M."/>
        </authorList>
    </citation>
    <scope>NUCLEOTIDE SEQUENCE</scope>
    <source>
        <strain evidence="18">CAN-66</strain>
        <tissue evidence="18">Leaf</tissue>
    </source>
</reference>
<keyword evidence="2" id="KW-0723">Serine/threonine-protein kinase</keyword>
<dbReference type="Gene3D" id="3.30.200.20">
    <property type="entry name" value="Phosphorylase Kinase, domain 1"/>
    <property type="match status" value="1"/>
</dbReference>
<protein>
    <submittedName>
        <fullName evidence="18">Uncharacterized protein</fullName>
    </submittedName>
</protein>
<dbReference type="InterPro" id="IPR002902">
    <property type="entry name" value="GNK2"/>
</dbReference>
<evidence type="ECO:0000256" key="3">
    <source>
        <dbReference type="ARBA" id="ARBA00022553"/>
    </source>
</evidence>
<evidence type="ECO:0000256" key="15">
    <source>
        <dbReference type="PROSITE-ProRule" id="PRU10141"/>
    </source>
</evidence>
<feature type="binding site" evidence="15">
    <location>
        <position position="53"/>
    </location>
    <ligand>
        <name>ATP</name>
        <dbReference type="ChEBI" id="CHEBI:30616"/>
    </ligand>
</feature>
<dbReference type="Gene3D" id="3.30.430.20">
    <property type="entry name" value="Gnk2 domain, C-X8-C-X2-C motif"/>
    <property type="match status" value="1"/>
</dbReference>
<keyword evidence="12" id="KW-0472">Membrane</keyword>
<dbReference type="PROSITE" id="PS51473">
    <property type="entry name" value="GNK2"/>
    <property type="match status" value="1"/>
</dbReference>
<dbReference type="GO" id="GO:0005524">
    <property type="term" value="F:ATP binding"/>
    <property type="evidence" value="ECO:0007669"/>
    <property type="project" value="UniProtKB-UniRule"/>
</dbReference>
<dbReference type="PANTHER" id="PTHR27002:SF1073">
    <property type="entry name" value="CYSTEINE-RICH RECEPTOR-LIKE PROTEIN KINASE 29"/>
    <property type="match status" value="1"/>
</dbReference>
<evidence type="ECO:0000256" key="7">
    <source>
        <dbReference type="ARBA" id="ARBA00022737"/>
    </source>
</evidence>
<evidence type="ECO:0000256" key="11">
    <source>
        <dbReference type="ARBA" id="ARBA00022989"/>
    </source>
</evidence>
<keyword evidence="8 15" id="KW-0547">Nucleotide-binding</keyword>
<dbReference type="SMART" id="SM00220">
    <property type="entry name" value="S_TKc"/>
    <property type="match status" value="1"/>
</dbReference>
<dbReference type="InterPro" id="IPR008271">
    <property type="entry name" value="Ser/Thr_kinase_AS"/>
</dbReference>
<dbReference type="SUPFAM" id="SSF56112">
    <property type="entry name" value="Protein kinase-like (PK-like)"/>
    <property type="match status" value="1"/>
</dbReference>
<feature type="domain" description="Gnk2-homologous" evidence="17">
    <location>
        <begin position="342"/>
        <end position="453"/>
    </location>
</feature>
<evidence type="ECO:0000256" key="10">
    <source>
        <dbReference type="ARBA" id="ARBA00022840"/>
    </source>
</evidence>
<evidence type="ECO:0000313" key="19">
    <source>
        <dbReference type="Proteomes" id="UP001172457"/>
    </source>
</evidence>
<keyword evidence="11" id="KW-1133">Transmembrane helix</keyword>
<keyword evidence="10 15" id="KW-0067">ATP-binding</keyword>
<keyword evidence="13" id="KW-0675">Receptor</keyword>
<dbReference type="InterPro" id="IPR017441">
    <property type="entry name" value="Protein_kinase_ATP_BS"/>
</dbReference>
<dbReference type="CDD" id="cd14066">
    <property type="entry name" value="STKc_IRAK"/>
    <property type="match status" value="1"/>
</dbReference>
<keyword evidence="19" id="KW-1185">Reference proteome</keyword>
<keyword evidence="9" id="KW-0418">Kinase</keyword>
<dbReference type="Pfam" id="PF01657">
    <property type="entry name" value="Stress-antifung"/>
    <property type="match status" value="1"/>
</dbReference>
<keyword evidence="7" id="KW-0677">Repeat</keyword>
<dbReference type="InterPro" id="IPR000719">
    <property type="entry name" value="Prot_kinase_dom"/>
</dbReference>
<keyword evidence="14" id="KW-0325">Glycoprotein</keyword>
<dbReference type="PROSITE" id="PS00108">
    <property type="entry name" value="PROTEIN_KINASE_ST"/>
    <property type="match status" value="1"/>
</dbReference>
<name>A0AA38TYG4_9ASTR</name>
<dbReference type="Proteomes" id="UP001172457">
    <property type="component" value="Chromosome 2"/>
</dbReference>
<organism evidence="18 19">
    <name type="scientific">Centaurea solstitialis</name>
    <name type="common">yellow star-thistle</name>
    <dbReference type="NCBI Taxonomy" id="347529"/>
    <lineage>
        <taxon>Eukaryota</taxon>
        <taxon>Viridiplantae</taxon>
        <taxon>Streptophyta</taxon>
        <taxon>Embryophyta</taxon>
        <taxon>Tracheophyta</taxon>
        <taxon>Spermatophyta</taxon>
        <taxon>Magnoliopsida</taxon>
        <taxon>eudicotyledons</taxon>
        <taxon>Gunneridae</taxon>
        <taxon>Pentapetalae</taxon>
        <taxon>asterids</taxon>
        <taxon>campanulids</taxon>
        <taxon>Asterales</taxon>
        <taxon>Asteraceae</taxon>
        <taxon>Carduoideae</taxon>
        <taxon>Cardueae</taxon>
        <taxon>Centaureinae</taxon>
        <taxon>Centaurea</taxon>
    </lineage>
</organism>
<dbReference type="InterPro" id="IPR001245">
    <property type="entry name" value="Ser-Thr/Tyr_kinase_cat_dom"/>
</dbReference>
<keyword evidence="6" id="KW-0732">Signal</keyword>
<evidence type="ECO:0000256" key="5">
    <source>
        <dbReference type="ARBA" id="ARBA00022692"/>
    </source>
</evidence>